<dbReference type="EMBL" id="AY060392">
    <property type="protein sequence ID" value="AAL25431.1"/>
    <property type="molecule type" value="mRNA"/>
</dbReference>
<evidence type="ECO:0000313" key="2">
    <source>
        <dbReference type="EMBL" id="AAL25431.1"/>
    </source>
</evidence>
<feature type="region of interest" description="Disordered" evidence="1">
    <location>
        <begin position="1"/>
        <end position="100"/>
    </location>
</feature>
<dbReference type="AlphaFoldDB" id="Q95T06"/>
<reference evidence="2" key="1">
    <citation type="submission" date="2001-10" db="EMBL/GenBank/DDBJ databases">
        <authorList>
            <person name="Stapleton M."/>
            <person name="Brokstein P."/>
            <person name="Hong L."/>
            <person name="Agbayani A."/>
            <person name="Carlson J."/>
            <person name="Champe M."/>
            <person name="Chavez C."/>
            <person name="Dorsett V."/>
            <person name="Farfan D."/>
            <person name="Frise E."/>
            <person name="George R."/>
            <person name="Gonzalez M."/>
            <person name="Guarin H."/>
            <person name="Li P."/>
            <person name="Liao G."/>
            <person name="Miranda A."/>
            <person name="Mungall C.J."/>
            <person name="Nunoo J."/>
            <person name="Pacleb J."/>
            <person name="Paragas V."/>
            <person name="Park S."/>
            <person name="Phouanenavong S."/>
            <person name="Wan K."/>
            <person name="Yu C."/>
            <person name="Lewis S.E."/>
            <person name="Rubin G.M."/>
            <person name="Celniker S."/>
        </authorList>
    </citation>
    <scope>NUCLEOTIDE SEQUENCE</scope>
    <source>
        <strain evidence="2">Berkeley</strain>
    </source>
</reference>
<evidence type="ECO:0000256" key="1">
    <source>
        <dbReference type="SAM" id="MobiDB-lite"/>
    </source>
</evidence>
<sequence length="100" mass="11233">MVNGLHFTANQQGYQSNYWTEPPQHHSSGARAISTSGTRDFTQLLYSHVVRQPPRSSHCHPPAPPPRLPTHPLTDPLCGIPTTRRANNPSNKQKLFCHMK</sequence>
<accession>Q95T06</accession>
<name>Q95T06_DROME</name>
<protein>
    <submittedName>
        <fullName evidence="2">LD29917p</fullName>
    </submittedName>
</protein>
<feature type="compositionally biased region" description="Polar residues" evidence="1">
    <location>
        <begin position="33"/>
        <end position="45"/>
    </location>
</feature>
<proteinExistence type="evidence at transcript level"/>
<organism evidence="2">
    <name type="scientific">Drosophila melanogaster</name>
    <name type="common">Fruit fly</name>
    <dbReference type="NCBI Taxonomy" id="7227"/>
    <lineage>
        <taxon>Eukaryota</taxon>
        <taxon>Metazoa</taxon>
        <taxon>Ecdysozoa</taxon>
        <taxon>Arthropoda</taxon>
        <taxon>Hexapoda</taxon>
        <taxon>Insecta</taxon>
        <taxon>Pterygota</taxon>
        <taxon>Neoptera</taxon>
        <taxon>Endopterygota</taxon>
        <taxon>Diptera</taxon>
        <taxon>Brachycera</taxon>
        <taxon>Muscomorpha</taxon>
        <taxon>Ephydroidea</taxon>
        <taxon>Drosophilidae</taxon>
        <taxon>Drosophila</taxon>
        <taxon>Sophophora</taxon>
    </lineage>
</organism>
<feature type="compositionally biased region" description="Polar residues" evidence="1">
    <location>
        <begin position="84"/>
        <end position="93"/>
    </location>
</feature>
<feature type="compositionally biased region" description="Polar residues" evidence="1">
    <location>
        <begin position="8"/>
        <end position="19"/>
    </location>
</feature>